<accession>A0A4J2F7A8</accession>
<name>A0A4J2F7A8_STREE</name>
<dbReference type="Pfam" id="PF07739">
    <property type="entry name" value="TipAS"/>
    <property type="match status" value="1"/>
</dbReference>
<organism evidence="2">
    <name type="scientific">Streptococcus pneumoniae</name>
    <dbReference type="NCBI Taxonomy" id="1313"/>
    <lineage>
        <taxon>Bacteria</taxon>
        <taxon>Bacillati</taxon>
        <taxon>Bacillota</taxon>
        <taxon>Bacilli</taxon>
        <taxon>Lactobacillales</taxon>
        <taxon>Streptococcaceae</taxon>
        <taxon>Streptococcus</taxon>
    </lineage>
</organism>
<dbReference type="InterPro" id="IPR012925">
    <property type="entry name" value="TipAS_dom"/>
</dbReference>
<dbReference type="AlphaFoldDB" id="A0A4J2F7A8"/>
<dbReference type="SUPFAM" id="SSF89082">
    <property type="entry name" value="Antibiotic binding domain of TipA-like multidrug resistance regulators"/>
    <property type="match status" value="1"/>
</dbReference>
<reference evidence="2" key="1">
    <citation type="submission" date="2019-04" db="EMBL/GenBank/DDBJ databases">
        <authorList>
            <consortium name="Pathogen Informatics"/>
        </authorList>
    </citation>
    <scope>NUCLEOTIDE SEQUENCE</scope>
    <source>
        <strain evidence="2">GPSC10</strain>
    </source>
</reference>
<sequence>MTIEEKFTGFSYQDNQKYHQEAVEKYGQEVMGQALERQKGHEDEATAAFNQVFQTLAQNLQVGLPATATENQEQAAKLLQAIRTYGFDCSIEVFGHIGKGYVYNPEFKENIDKFGSETAQYTSDAIAAYVQTNAEKMALCQL</sequence>
<dbReference type="Gene3D" id="1.10.490.50">
    <property type="entry name" value="Antibiotic binding domain of TipA-like multidrug resistance regulators"/>
    <property type="match status" value="1"/>
</dbReference>
<evidence type="ECO:0000259" key="1">
    <source>
        <dbReference type="Pfam" id="PF07739"/>
    </source>
</evidence>
<evidence type="ECO:0000313" key="2">
    <source>
        <dbReference type="EMBL" id="VNQ74405.1"/>
    </source>
</evidence>
<dbReference type="InterPro" id="IPR036244">
    <property type="entry name" value="TipA-like_antibiotic-bd"/>
</dbReference>
<proteinExistence type="predicted"/>
<protein>
    <submittedName>
        <fullName evidence="2">Regulator of the multidrug efflux pump PmrA</fullName>
    </submittedName>
</protein>
<gene>
    <name evidence="2" type="primary">mta</name>
    <name evidence="2" type="ORF">SAMEA2554242_00893</name>
</gene>
<feature type="domain" description="TipAS antibiotic-recognition" evidence="1">
    <location>
        <begin position="18"/>
        <end position="129"/>
    </location>
</feature>
<dbReference type="EMBL" id="CAATIQ010000004">
    <property type="protein sequence ID" value="VNQ74405.1"/>
    <property type="molecule type" value="Genomic_DNA"/>
</dbReference>